<evidence type="ECO:0000259" key="15">
    <source>
        <dbReference type="Pfam" id="PF22456"/>
    </source>
</evidence>
<dbReference type="InterPro" id="IPR054740">
    <property type="entry name" value="PqqF_N_2"/>
</dbReference>
<evidence type="ECO:0000256" key="8">
    <source>
        <dbReference type="ARBA" id="ARBA00022833"/>
    </source>
</evidence>
<keyword evidence="8" id="KW-0862">Zinc</keyword>
<evidence type="ECO:0000256" key="12">
    <source>
        <dbReference type="ARBA" id="ARBA00030977"/>
    </source>
</evidence>
<dbReference type="Pfam" id="PF22456">
    <property type="entry name" value="PqqF-like_C_4"/>
    <property type="match status" value="1"/>
</dbReference>
<dbReference type="GO" id="GO:0006508">
    <property type="term" value="P:proteolysis"/>
    <property type="evidence" value="ECO:0007669"/>
    <property type="project" value="UniProtKB-KW"/>
</dbReference>
<comment type="pathway">
    <text evidence="2">Cofactor biosynthesis; pyrroloquinoline quinone biosynthesis.</text>
</comment>
<dbReference type="InterPro" id="IPR011765">
    <property type="entry name" value="Pept_M16_N"/>
</dbReference>
<dbReference type="GO" id="GO:0018189">
    <property type="term" value="P:pyrroloquinoline quinone biosynthetic process"/>
    <property type="evidence" value="ECO:0007669"/>
    <property type="project" value="UniProtKB-UniPathway"/>
</dbReference>
<organism evidence="16 17">
    <name type="scientific">Serratia marcescens</name>
    <dbReference type="NCBI Taxonomy" id="615"/>
    <lineage>
        <taxon>Bacteria</taxon>
        <taxon>Pseudomonadati</taxon>
        <taxon>Pseudomonadota</taxon>
        <taxon>Gammaproteobacteria</taxon>
        <taxon>Enterobacterales</taxon>
        <taxon>Yersiniaceae</taxon>
        <taxon>Serratia</taxon>
    </lineage>
</organism>
<evidence type="ECO:0000259" key="14">
    <source>
        <dbReference type="Pfam" id="PF22454"/>
    </source>
</evidence>
<evidence type="ECO:0000313" key="17">
    <source>
        <dbReference type="Proteomes" id="UP000185770"/>
    </source>
</evidence>
<comment type="caution">
    <text evidence="16">The sequence shown here is derived from an EMBL/GenBank/DDBJ whole genome shotgun (WGS) entry which is preliminary data.</text>
</comment>
<dbReference type="GO" id="GO:0008270">
    <property type="term" value="F:zinc ion binding"/>
    <property type="evidence" value="ECO:0007669"/>
    <property type="project" value="InterPro"/>
</dbReference>
<dbReference type="EMBL" id="MJAO01000002">
    <property type="protein sequence ID" value="OKB68389.1"/>
    <property type="molecule type" value="Genomic_DNA"/>
</dbReference>
<dbReference type="Pfam" id="PF22454">
    <property type="entry name" value="PQQ_syn_pqqF_N_2"/>
    <property type="match status" value="1"/>
</dbReference>
<gene>
    <name evidence="16" type="ORF">BHU62_02680</name>
</gene>
<accession>A0A1Q4P5K9</accession>
<dbReference type="OrthoDB" id="9811314at2"/>
<evidence type="ECO:0000256" key="4">
    <source>
        <dbReference type="ARBA" id="ARBA00015088"/>
    </source>
</evidence>
<proteinExistence type="inferred from homology"/>
<evidence type="ECO:0000256" key="7">
    <source>
        <dbReference type="ARBA" id="ARBA00022801"/>
    </source>
</evidence>
<evidence type="ECO:0000313" key="16">
    <source>
        <dbReference type="EMBL" id="OKB68389.1"/>
    </source>
</evidence>
<evidence type="ECO:0000259" key="13">
    <source>
        <dbReference type="Pfam" id="PF00675"/>
    </source>
</evidence>
<evidence type="ECO:0000256" key="2">
    <source>
        <dbReference type="ARBA" id="ARBA00004886"/>
    </source>
</evidence>
<dbReference type="PANTHER" id="PTHR43690">
    <property type="entry name" value="NARDILYSIN"/>
    <property type="match status" value="1"/>
</dbReference>
<evidence type="ECO:0000256" key="3">
    <source>
        <dbReference type="ARBA" id="ARBA00007261"/>
    </source>
</evidence>
<comment type="cofactor">
    <cofactor evidence="1">
        <name>Zn(2+)</name>
        <dbReference type="ChEBI" id="CHEBI:29105"/>
    </cofactor>
</comment>
<dbReference type="InterPro" id="IPR011844">
    <property type="entry name" value="PQQ_synth_PqqF"/>
</dbReference>
<evidence type="ECO:0000256" key="11">
    <source>
        <dbReference type="ARBA" id="ARBA00024932"/>
    </source>
</evidence>
<keyword evidence="9" id="KW-0884">PQQ biosynthesis</keyword>
<evidence type="ECO:0000256" key="6">
    <source>
        <dbReference type="ARBA" id="ARBA00022723"/>
    </source>
</evidence>
<dbReference type="PROSITE" id="PS00143">
    <property type="entry name" value="INSULINASE"/>
    <property type="match status" value="1"/>
</dbReference>
<keyword evidence="5" id="KW-0645">Protease</keyword>
<dbReference type="AlphaFoldDB" id="A0A1Q4P5K9"/>
<evidence type="ECO:0000256" key="9">
    <source>
        <dbReference type="ARBA" id="ARBA00022905"/>
    </source>
</evidence>
<dbReference type="UniPathway" id="UPA00539"/>
<dbReference type="Proteomes" id="UP000185770">
    <property type="component" value="Unassembled WGS sequence"/>
</dbReference>
<evidence type="ECO:0000256" key="1">
    <source>
        <dbReference type="ARBA" id="ARBA00001947"/>
    </source>
</evidence>
<dbReference type="NCBIfam" id="TIGR02110">
    <property type="entry name" value="PQQ_syn_pqqF"/>
    <property type="match status" value="1"/>
</dbReference>
<dbReference type="InterPro" id="IPR050626">
    <property type="entry name" value="Peptidase_M16"/>
</dbReference>
<feature type="domain" description="Coenzyme PQQ synthesis protein F N-terminal lobe" evidence="14">
    <location>
        <begin position="243"/>
        <end position="389"/>
    </location>
</feature>
<evidence type="ECO:0000256" key="10">
    <source>
        <dbReference type="ARBA" id="ARBA00023049"/>
    </source>
</evidence>
<feature type="domain" description="Coenzyme PQQ synthesis protein F-like C-terminal lobe" evidence="15">
    <location>
        <begin position="643"/>
        <end position="733"/>
    </location>
</feature>
<comment type="function">
    <text evidence="11">Required for coenzyme pyrroloquinoline quinone (PQQ) biosynthesis. It is thought that this protein is a protease that cleaves peptides bond in a small peptide (gene pqqA), providing the glutamate and tyrosine residues which are necessary for the synthesis of PQQ.</text>
</comment>
<dbReference type="Pfam" id="PF00675">
    <property type="entry name" value="Peptidase_M16"/>
    <property type="match status" value="1"/>
</dbReference>
<sequence length="781" mass="86407">MTLTAASWQLENGLAVKAITAPTATGAAALVRIEAGSFQAPVAWPGLAHLLEHMLFRGSANFTAQDGLMSWTPATGGRLNATTQATQTAFFFEVGADHVEQGLARLCDMLAAPQLAAEAIAQEIEVIDAEYRLLRADTETRCEAAQRQMFRGLDALHRFHIGSRAVFGNDIPALQHALRQFHRRYFRAPNMTLWLQGPQSLEQLHVLAQRYGSLLPQGRVAPHVTLPPLSAAEDYTLDLPGAPQLRLVFALPHSRSRGWLRRLERLLLDAAPGGLLARLRAQAWCDGIRLDYARCSENSALLSVIFTVNHGSAAEAAHIESALRAWLQALLSLTPAQLAHYGQLANRDFHRLAPLDQLRARALGLPPTEPNDDWARHIAALIAARHRRLVVRPDGGGETREIQGLPLALGTFAGAALTPAVEPFHFFSSSAALPNPTLPAGLAPLRHRLPGAAQPVLMLRPAPFSAFSDEQAYRIQAALRAGSAELAHREGHLSFERHQGVWLLQLTGSEALICHGLSIVNRALAAFSPAIINEAARNLRHAQLKEQNDIAIRRLLAQLPATLSVATSPAQWHATLIGGGDALPQQLSHLLYDFPYSVTTEPQVPPHQYHRPVTLTESGTEHALLQFYPLPHNEAEGRWALRVLAQLYAPRYFQRLRVQRNVGYVVQCAFHRSADTEGLLFALQSPAFAVEQLRQFTDDFLRQMRHELAHLGGEEWEQAQQTLRQRLQHLSAEPLQRACEIVLENRPAVAQVAAMPAEQLRRWQQRLFNWPNNSGATWRRP</sequence>
<keyword evidence="10" id="KW-0482">Metalloprotease</keyword>
<dbReference type="InterPro" id="IPR054734">
    <property type="entry name" value="PqqF-like_C_4"/>
</dbReference>
<name>A0A1Q4P5K9_SERMA</name>
<dbReference type="GO" id="GO:0004222">
    <property type="term" value="F:metalloendopeptidase activity"/>
    <property type="evidence" value="ECO:0007669"/>
    <property type="project" value="InterPro"/>
</dbReference>
<keyword evidence="7" id="KW-0378">Hydrolase</keyword>
<comment type="similarity">
    <text evidence="3">Belongs to the peptidase M16 family.</text>
</comment>
<reference evidence="16 17" key="1">
    <citation type="submission" date="2016-09" db="EMBL/GenBank/DDBJ databases">
        <title>Serratia marcescens MSU-97 and epiphytic antimycotic-producing bacteria.</title>
        <authorList>
            <person name="Matilla M.A."/>
        </authorList>
    </citation>
    <scope>NUCLEOTIDE SEQUENCE [LARGE SCALE GENOMIC DNA]</scope>
    <source>
        <strain evidence="16 17">MSU-97</strain>
    </source>
</reference>
<dbReference type="RefSeq" id="WP_073529034.1">
    <property type="nucleotide sequence ID" value="NZ_MJAO01000002.1"/>
</dbReference>
<dbReference type="SUPFAM" id="SSF63411">
    <property type="entry name" value="LuxS/MPP-like metallohydrolase"/>
    <property type="match status" value="2"/>
</dbReference>
<keyword evidence="6" id="KW-0479">Metal-binding</keyword>
<dbReference type="InterPro" id="IPR001431">
    <property type="entry name" value="Pept_M16_Zn_BS"/>
</dbReference>
<dbReference type="PANTHER" id="PTHR43690:SF18">
    <property type="entry name" value="INSULIN-DEGRADING ENZYME-RELATED"/>
    <property type="match status" value="1"/>
</dbReference>
<dbReference type="InterPro" id="IPR011249">
    <property type="entry name" value="Metalloenz_LuxS/M16"/>
</dbReference>
<protein>
    <recommendedName>
        <fullName evidence="4">Coenzyme PQQ synthesis protein F</fullName>
    </recommendedName>
    <alternativeName>
        <fullName evidence="12">Pyrroloquinoline quinone biosynthesis protein F</fullName>
    </alternativeName>
</protein>
<feature type="domain" description="Peptidase M16 N-terminal" evidence="13">
    <location>
        <begin position="20"/>
        <end position="137"/>
    </location>
</feature>
<evidence type="ECO:0000256" key="5">
    <source>
        <dbReference type="ARBA" id="ARBA00022670"/>
    </source>
</evidence>
<dbReference type="Gene3D" id="3.30.830.10">
    <property type="entry name" value="Metalloenzyme, LuxS/M16 peptidase-like"/>
    <property type="match status" value="2"/>
</dbReference>